<comment type="caution">
    <text evidence="6">Lacks conserved residue(s) required for the propagation of feature annotation.</text>
</comment>
<keyword evidence="1 6" id="KW-0245">EGF-like domain</keyword>
<feature type="compositionally biased region" description="Basic residues" evidence="7">
    <location>
        <begin position="60"/>
        <end position="69"/>
    </location>
</feature>
<dbReference type="PROSITE" id="PS01186">
    <property type="entry name" value="EGF_2"/>
    <property type="match status" value="5"/>
</dbReference>
<feature type="transmembrane region" description="Helical" evidence="8">
    <location>
        <begin position="206"/>
        <end position="229"/>
    </location>
</feature>
<dbReference type="PANTHER" id="PTHR45836">
    <property type="entry name" value="SLIT HOMOLOG"/>
    <property type="match status" value="1"/>
</dbReference>
<dbReference type="GO" id="GO:0005509">
    <property type="term" value="F:calcium ion binding"/>
    <property type="evidence" value="ECO:0007669"/>
    <property type="project" value="InterPro"/>
</dbReference>
<evidence type="ECO:0000259" key="9">
    <source>
        <dbReference type="PROSITE" id="PS50026"/>
    </source>
</evidence>
<dbReference type="InterPro" id="IPR001881">
    <property type="entry name" value="EGF-like_Ca-bd_dom"/>
</dbReference>
<dbReference type="InterPro" id="IPR016187">
    <property type="entry name" value="CTDL_fold"/>
</dbReference>
<feature type="disulfide bond" evidence="6">
    <location>
        <begin position="308"/>
        <end position="318"/>
    </location>
</feature>
<dbReference type="CDD" id="cd00054">
    <property type="entry name" value="EGF_CA"/>
    <property type="match status" value="5"/>
</dbReference>
<dbReference type="EMBL" id="GG666486">
    <property type="protein sequence ID" value="EEN64647.1"/>
    <property type="molecule type" value="Genomic_DNA"/>
</dbReference>
<proteinExistence type="predicted"/>
<dbReference type="Pfam" id="PF07645">
    <property type="entry name" value="EGF_CA"/>
    <property type="match status" value="3"/>
</dbReference>
<feature type="domain" description="EGF-like" evidence="9">
    <location>
        <begin position="378"/>
        <end position="413"/>
    </location>
</feature>
<accession>C3Y4J0</accession>
<feature type="domain" description="EGF-like" evidence="9">
    <location>
        <begin position="341"/>
        <end position="376"/>
    </location>
</feature>
<dbReference type="SUPFAM" id="SSF56436">
    <property type="entry name" value="C-type lectin-like"/>
    <property type="match status" value="1"/>
</dbReference>
<keyword evidence="8" id="KW-0812">Transmembrane</keyword>
<dbReference type="PROSITE" id="PS00022">
    <property type="entry name" value="EGF_1"/>
    <property type="match status" value="5"/>
</dbReference>
<dbReference type="InterPro" id="IPR000152">
    <property type="entry name" value="EGF-type_Asp/Asn_hydroxyl_site"/>
</dbReference>
<sequence length="547" mass="59831">MATTKTTPSPEQQNTQGKGVAVMKQSSRRQHAVHEAKEEDVDVPKISSRHQSKENTPTKTRGKHTHKVKEKVSPSIAKKDIKTQGKADNLKKHDYDRTVIKKQTGAGPYGSAPSVYPDPLPSAAGPRYLHVGDHVVVCSEYESEHTYANQEAEEVNKGNEEDHSSNDHTKPENAEGCKDPDEEIGFAYRAKERVMEMWSECKSNKVCWLAILGCGLLVVASVVIAGILATQITSDGRVALGSNRTMVLEPSTPWTTTFYEENNSAFDGFIVVDSTPISVPFTNISVTDVALPITATFLLTTDMKELECAKKTCKHGTCKNKDGGYRCACSPGWTGQNCQQDIDECAWSPCQHGGCVNKNGGYKCTCSPGWTGQNCNQDIDECALSPCQHGGCVNKNGGYKCTCSPGWTGQNCNQDIDECALSPCQHGRCVNKNGGYKCTCSPGWTGQNCNQDINECKRNPCRHGRCVNKDGGYKCTCSLGWTGQDCQRVLKCPGDWRKYNNHCYKLMTTTVSWSTARSRCRQHGAMLTSINGQGENNFVKNLISGCG</sequence>
<evidence type="ECO:0000256" key="1">
    <source>
        <dbReference type="ARBA" id="ARBA00022536"/>
    </source>
</evidence>
<keyword evidence="8" id="KW-0472">Membrane</keyword>
<keyword evidence="5" id="KW-0325">Glycoprotein</keyword>
<gene>
    <name evidence="10" type="ORF">BRAFLDRAFT_97687</name>
</gene>
<evidence type="ECO:0000256" key="8">
    <source>
        <dbReference type="SAM" id="Phobius"/>
    </source>
</evidence>
<feature type="domain" description="EGF-like" evidence="9">
    <location>
        <begin position="452"/>
        <end position="487"/>
    </location>
</feature>
<feature type="disulfide bond" evidence="6">
    <location>
        <begin position="403"/>
        <end position="412"/>
    </location>
</feature>
<dbReference type="InterPro" id="IPR049883">
    <property type="entry name" value="NOTCH1_EGF-like"/>
</dbReference>
<evidence type="ECO:0000256" key="5">
    <source>
        <dbReference type="ARBA" id="ARBA00023180"/>
    </source>
</evidence>
<keyword evidence="4 6" id="KW-1015">Disulfide bond</keyword>
<evidence type="ECO:0000256" key="4">
    <source>
        <dbReference type="ARBA" id="ARBA00023157"/>
    </source>
</evidence>
<organism>
    <name type="scientific">Branchiostoma floridae</name>
    <name type="common">Florida lancelet</name>
    <name type="synonym">Amphioxus</name>
    <dbReference type="NCBI Taxonomy" id="7739"/>
    <lineage>
        <taxon>Eukaryota</taxon>
        <taxon>Metazoa</taxon>
        <taxon>Chordata</taxon>
        <taxon>Cephalochordata</taxon>
        <taxon>Leptocardii</taxon>
        <taxon>Amphioxiformes</taxon>
        <taxon>Branchiostomatidae</taxon>
        <taxon>Branchiostoma</taxon>
    </lineage>
</organism>
<feature type="region of interest" description="Disordered" evidence="7">
    <location>
        <begin position="147"/>
        <end position="180"/>
    </location>
</feature>
<feature type="disulfide bond" evidence="6">
    <location>
        <begin position="419"/>
        <end position="429"/>
    </location>
</feature>
<reference evidence="10" key="1">
    <citation type="journal article" date="2008" name="Nature">
        <title>The amphioxus genome and the evolution of the chordate karyotype.</title>
        <authorList>
            <consortium name="US DOE Joint Genome Institute (JGI-PGF)"/>
            <person name="Putnam N.H."/>
            <person name="Butts T."/>
            <person name="Ferrier D.E.K."/>
            <person name="Furlong R.F."/>
            <person name="Hellsten U."/>
            <person name="Kawashima T."/>
            <person name="Robinson-Rechavi M."/>
            <person name="Shoguchi E."/>
            <person name="Terry A."/>
            <person name="Yu J.-K."/>
            <person name="Benito-Gutierrez E.L."/>
            <person name="Dubchak I."/>
            <person name="Garcia-Fernandez J."/>
            <person name="Gibson-Brown J.J."/>
            <person name="Grigoriev I.V."/>
            <person name="Horton A.C."/>
            <person name="de Jong P.J."/>
            <person name="Jurka J."/>
            <person name="Kapitonov V.V."/>
            <person name="Kohara Y."/>
            <person name="Kuroki Y."/>
            <person name="Lindquist E."/>
            <person name="Lucas S."/>
            <person name="Osoegawa K."/>
            <person name="Pennacchio L.A."/>
            <person name="Salamov A.A."/>
            <person name="Satou Y."/>
            <person name="Sauka-Spengler T."/>
            <person name="Schmutz J."/>
            <person name="Shin-I T."/>
            <person name="Toyoda A."/>
            <person name="Bronner-Fraser M."/>
            <person name="Fujiyama A."/>
            <person name="Holland L.Z."/>
            <person name="Holland P.W.H."/>
            <person name="Satoh N."/>
            <person name="Rokhsar D.S."/>
        </authorList>
    </citation>
    <scope>NUCLEOTIDE SEQUENCE [LARGE SCALE GENOMIC DNA]</scope>
    <source>
        <strain evidence="10">S238N-H82</strain>
        <tissue evidence="10">Testes</tissue>
    </source>
</reference>
<feature type="compositionally biased region" description="Polar residues" evidence="7">
    <location>
        <begin position="1"/>
        <end position="17"/>
    </location>
</feature>
<dbReference type="PROSITE" id="PS50026">
    <property type="entry name" value="EGF_3"/>
    <property type="match status" value="5"/>
</dbReference>
<feature type="disulfide bond" evidence="6">
    <location>
        <begin position="329"/>
        <end position="338"/>
    </location>
</feature>
<feature type="disulfide bond" evidence="6">
    <location>
        <begin position="440"/>
        <end position="449"/>
    </location>
</feature>
<feature type="disulfide bond" evidence="6">
    <location>
        <begin position="366"/>
        <end position="375"/>
    </location>
</feature>
<evidence type="ECO:0000256" key="6">
    <source>
        <dbReference type="PROSITE-ProRule" id="PRU00076"/>
    </source>
</evidence>
<keyword evidence="3" id="KW-0677">Repeat</keyword>
<dbReference type="AlphaFoldDB" id="C3Y4J0"/>
<dbReference type="Gene3D" id="3.10.100.10">
    <property type="entry name" value="Mannose-Binding Protein A, subunit A"/>
    <property type="match status" value="1"/>
</dbReference>
<dbReference type="PROSITE" id="PS01187">
    <property type="entry name" value="EGF_CA"/>
    <property type="match status" value="2"/>
</dbReference>
<name>C3Y4J0_BRAFL</name>
<feature type="disulfide bond" evidence="6">
    <location>
        <begin position="456"/>
        <end position="466"/>
    </location>
</feature>
<dbReference type="SMART" id="SM00181">
    <property type="entry name" value="EGF"/>
    <property type="match status" value="5"/>
</dbReference>
<evidence type="ECO:0000256" key="7">
    <source>
        <dbReference type="SAM" id="MobiDB-lite"/>
    </source>
</evidence>
<protein>
    <recommendedName>
        <fullName evidence="9">EGF-like domain-containing protein</fullName>
    </recommendedName>
</protein>
<feature type="disulfide bond" evidence="6">
    <location>
        <begin position="477"/>
        <end position="486"/>
    </location>
</feature>
<dbReference type="SUPFAM" id="SSF57196">
    <property type="entry name" value="EGF/Laminin"/>
    <property type="match status" value="1"/>
</dbReference>
<evidence type="ECO:0000313" key="10">
    <source>
        <dbReference type="EMBL" id="EEN64647.1"/>
    </source>
</evidence>
<feature type="compositionally biased region" description="Basic and acidic residues" evidence="7">
    <location>
        <begin position="77"/>
        <end position="99"/>
    </location>
</feature>
<feature type="region of interest" description="Disordered" evidence="7">
    <location>
        <begin position="1"/>
        <end position="118"/>
    </location>
</feature>
<dbReference type="InterPro" id="IPR000742">
    <property type="entry name" value="EGF"/>
</dbReference>
<dbReference type="InterPro" id="IPR051355">
    <property type="entry name" value="Notch/Slit_guidance"/>
</dbReference>
<dbReference type="InParanoid" id="C3Y4J0"/>
<feature type="domain" description="EGF-like" evidence="9">
    <location>
        <begin position="415"/>
        <end position="450"/>
    </location>
</feature>
<dbReference type="Pfam" id="PF00008">
    <property type="entry name" value="EGF"/>
    <property type="match status" value="2"/>
</dbReference>
<dbReference type="eggNOG" id="KOG1217">
    <property type="taxonomic scope" value="Eukaryota"/>
</dbReference>
<dbReference type="FunFam" id="2.10.25.10:FF:000901">
    <property type="entry name" value="Uncharacterized protein"/>
    <property type="match status" value="4"/>
</dbReference>
<feature type="compositionally biased region" description="Basic and acidic residues" evidence="7">
    <location>
        <begin position="154"/>
        <end position="179"/>
    </location>
</feature>
<feature type="disulfide bond" evidence="6">
    <location>
        <begin position="382"/>
        <end position="392"/>
    </location>
</feature>
<dbReference type="SUPFAM" id="SSF57184">
    <property type="entry name" value="Growth factor receptor domain"/>
    <property type="match status" value="1"/>
</dbReference>
<keyword evidence="2" id="KW-0732">Signal</keyword>
<dbReference type="FunFam" id="2.10.25.10:FF:000173">
    <property type="entry name" value="Neurogenic locus notch protein 2"/>
    <property type="match status" value="1"/>
</dbReference>
<dbReference type="Gene3D" id="2.10.25.10">
    <property type="entry name" value="Laminin"/>
    <property type="match status" value="5"/>
</dbReference>
<dbReference type="InterPro" id="IPR016186">
    <property type="entry name" value="C-type_lectin-like/link_sf"/>
</dbReference>
<dbReference type="InterPro" id="IPR009030">
    <property type="entry name" value="Growth_fac_rcpt_cys_sf"/>
</dbReference>
<dbReference type="PROSITE" id="PS00010">
    <property type="entry name" value="ASX_HYDROXYL"/>
    <property type="match status" value="5"/>
</dbReference>
<dbReference type="SMART" id="SM00179">
    <property type="entry name" value="EGF_CA"/>
    <property type="match status" value="5"/>
</dbReference>
<dbReference type="PANTHER" id="PTHR45836:SF13">
    <property type="entry name" value="PROTEIN CRUMBS"/>
    <property type="match status" value="1"/>
</dbReference>
<keyword evidence="8" id="KW-1133">Transmembrane helix</keyword>
<feature type="disulfide bond" evidence="6">
    <location>
        <begin position="345"/>
        <end position="355"/>
    </location>
</feature>
<evidence type="ECO:0000256" key="3">
    <source>
        <dbReference type="ARBA" id="ARBA00022737"/>
    </source>
</evidence>
<feature type="domain" description="EGF-like" evidence="9">
    <location>
        <begin position="304"/>
        <end position="339"/>
    </location>
</feature>
<dbReference type="InterPro" id="IPR018097">
    <property type="entry name" value="EGF_Ca-bd_CS"/>
</dbReference>
<evidence type="ECO:0000256" key="2">
    <source>
        <dbReference type="ARBA" id="ARBA00022729"/>
    </source>
</evidence>